<proteinExistence type="predicted"/>
<feature type="region of interest" description="Disordered" evidence="1">
    <location>
        <begin position="409"/>
        <end position="474"/>
    </location>
</feature>
<feature type="compositionally biased region" description="Basic and acidic residues" evidence="1">
    <location>
        <begin position="274"/>
        <end position="289"/>
    </location>
</feature>
<dbReference type="EMBL" id="BJWL01000008">
    <property type="protein sequence ID" value="GFY92212.1"/>
    <property type="molecule type" value="Genomic_DNA"/>
</dbReference>
<name>A0A7J0F0L3_9ERIC</name>
<dbReference type="PANTHER" id="PTHR48475">
    <property type="entry name" value="RIBONUCLEASE H"/>
    <property type="match status" value="1"/>
</dbReference>
<gene>
    <name evidence="2" type="ORF">Acr_08g0006080</name>
</gene>
<feature type="compositionally biased region" description="Basic and acidic residues" evidence="1">
    <location>
        <begin position="14"/>
        <end position="30"/>
    </location>
</feature>
<sequence>MTSEDKNCFGSRQTRGESPHVLRMPRDKGGKLLADAQRAAKATSKQRQGRLPLEGRDDRDITIGRLQVQLTQMAQTLVDNRLMGPVQADNIQSSKARSRGAGALPMRTQKEKRPVARFEWESHGDNRTEVLSKRKSSPHRSRRSEDLQDALNAKRSQVVDLRQRLNSRREASAVRSVMPMESAARPVALVMENLTLDPPTGLRDLMSRVKMFACLEDDVRESRRPKAKLVAVRLQSKGGKMDLARHKTENCRALKAFLEQLVRDGHLKEFVDNEKTRAEAAETEADRRPNRVGAEMEEAADTEDEDLPLGTIHMIGGRMTQFWKNKIQNEIRMIRQRHERTRKSTTSSLGSLVVQLRIGGYDVKRILVDTGSSVECDQGAVKEVQMVEEDIKVQEDVGRDPEAKVIEELGGNQGAGTGGFCGRVSPRPGIPEQSQSKSPRKGENSQMHRPSSELRMGIPEVDPGPPRENGPVQPRSLLQGAEVIIEPSQLPDDKKEAHKIRIKAARFWISPSGDLYKRSYQGPYLLCVHLNLVEDVLYEIHEGMCGLHSGGRSLAHRALSQGYWWPYMQKDAQSRSSLPPGGNRPCLCFEWPSPPSAHQPVVCPLCPQAFWGHVGVFLGFDDCRNSFRPQKSWVAIFSARALPRQRMTWLSGSSPNPNSCREVGCPPCYRESPRPDLDCQSYPCRANITMLHVIRWDSRRSLCIARATA</sequence>
<protein>
    <recommendedName>
        <fullName evidence="4">Integrase zinc-binding domain-containing protein</fullName>
    </recommendedName>
</protein>
<dbReference type="OrthoDB" id="407198at2759"/>
<reference evidence="2 3" key="1">
    <citation type="submission" date="2019-07" db="EMBL/GenBank/DDBJ databases">
        <title>De Novo Assembly of kiwifruit Actinidia rufa.</title>
        <authorList>
            <person name="Sugita-Konishi S."/>
            <person name="Sato K."/>
            <person name="Mori E."/>
            <person name="Abe Y."/>
            <person name="Kisaki G."/>
            <person name="Hamano K."/>
            <person name="Suezawa K."/>
            <person name="Otani M."/>
            <person name="Fukuda T."/>
            <person name="Manabe T."/>
            <person name="Gomi K."/>
            <person name="Tabuchi M."/>
            <person name="Akimitsu K."/>
            <person name="Kataoka I."/>
        </authorList>
    </citation>
    <scope>NUCLEOTIDE SEQUENCE [LARGE SCALE GENOMIC DNA]</scope>
    <source>
        <strain evidence="3">cv. Fuchu</strain>
    </source>
</reference>
<accession>A0A7J0F0L3</accession>
<feature type="region of interest" description="Disordered" evidence="1">
    <location>
        <begin position="1"/>
        <end position="56"/>
    </location>
</feature>
<evidence type="ECO:0000313" key="2">
    <source>
        <dbReference type="EMBL" id="GFY92212.1"/>
    </source>
</evidence>
<dbReference type="AlphaFoldDB" id="A0A7J0F0L3"/>
<feature type="compositionally biased region" description="Gly residues" evidence="1">
    <location>
        <begin position="411"/>
        <end position="421"/>
    </location>
</feature>
<comment type="caution">
    <text evidence="2">The sequence shown here is derived from an EMBL/GenBank/DDBJ whole genome shotgun (WGS) entry which is preliminary data.</text>
</comment>
<feature type="region of interest" description="Disordered" evidence="1">
    <location>
        <begin position="88"/>
        <end position="155"/>
    </location>
</feature>
<organism evidence="2 3">
    <name type="scientific">Actinidia rufa</name>
    <dbReference type="NCBI Taxonomy" id="165716"/>
    <lineage>
        <taxon>Eukaryota</taxon>
        <taxon>Viridiplantae</taxon>
        <taxon>Streptophyta</taxon>
        <taxon>Embryophyta</taxon>
        <taxon>Tracheophyta</taxon>
        <taxon>Spermatophyta</taxon>
        <taxon>Magnoliopsida</taxon>
        <taxon>eudicotyledons</taxon>
        <taxon>Gunneridae</taxon>
        <taxon>Pentapetalae</taxon>
        <taxon>asterids</taxon>
        <taxon>Ericales</taxon>
        <taxon>Actinidiaceae</taxon>
        <taxon>Actinidia</taxon>
    </lineage>
</organism>
<evidence type="ECO:0000256" key="1">
    <source>
        <dbReference type="SAM" id="MobiDB-lite"/>
    </source>
</evidence>
<evidence type="ECO:0008006" key="4">
    <source>
        <dbReference type="Google" id="ProtNLM"/>
    </source>
</evidence>
<evidence type="ECO:0000313" key="3">
    <source>
        <dbReference type="Proteomes" id="UP000585474"/>
    </source>
</evidence>
<feature type="compositionally biased region" description="Basic residues" evidence="1">
    <location>
        <begin position="133"/>
        <end position="142"/>
    </location>
</feature>
<dbReference type="PANTHER" id="PTHR48475:SF2">
    <property type="entry name" value="RIBONUCLEASE H"/>
    <property type="match status" value="1"/>
</dbReference>
<dbReference type="Gene3D" id="1.10.340.70">
    <property type="match status" value="1"/>
</dbReference>
<feature type="compositionally biased region" description="Basic and acidic residues" evidence="1">
    <location>
        <begin position="108"/>
        <end position="132"/>
    </location>
</feature>
<feature type="region of interest" description="Disordered" evidence="1">
    <location>
        <begin position="274"/>
        <end position="302"/>
    </location>
</feature>
<keyword evidence="3" id="KW-1185">Reference proteome</keyword>
<dbReference type="Proteomes" id="UP000585474">
    <property type="component" value="Unassembled WGS sequence"/>
</dbReference>